<keyword evidence="2" id="KW-1185">Reference proteome</keyword>
<reference evidence="1 2" key="1">
    <citation type="submission" date="2018-10" db="EMBL/GenBank/DDBJ databases">
        <title>Genomic Encyclopedia of Archaeal and Bacterial Type Strains, Phase II (KMG-II): from individual species to whole genera.</title>
        <authorList>
            <person name="Goeker M."/>
        </authorList>
    </citation>
    <scope>NUCLEOTIDE SEQUENCE [LARGE SCALE GENOMIC DNA]</scope>
    <source>
        <strain evidence="1 2">DSM 235</strain>
    </source>
</reference>
<dbReference type="EMBL" id="RBXL01000001">
    <property type="protein sequence ID" value="RKT45271.1"/>
    <property type="molecule type" value="Genomic_DNA"/>
</dbReference>
<dbReference type="AlphaFoldDB" id="A0A495V7A2"/>
<gene>
    <name evidence="1" type="ORF">BDD21_2707</name>
</gene>
<evidence type="ECO:0000313" key="1">
    <source>
        <dbReference type="EMBL" id="RKT45271.1"/>
    </source>
</evidence>
<comment type="caution">
    <text evidence="1">The sequence shown here is derived from an EMBL/GenBank/DDBJ whole genome shotgun (WGS) entry which is preliminary data.</text>
</comment>
<protein>
    <submittedName>
        <fullName evidence="1">Uncharacterized protein</fullName>
    </submittedName>
</protein>
<dbReference type="Proteomes" id="UP000274556">
    <property type="component" value="Unassembled WGS sequence"/>
</dbReference>
<organism evidence="1 2">
    <name type="scientific">Thiocapsa rosea</name>
    <dbReference type="NCBI Taxonomy" id="69360"/>
    <lineage>
        <taxon>Bacteria</taxon>
        <taxon>Pseudomonadati</taxon>
        <taxon>Pseudomonadota</taxon>
        <taxon>Gammaproteobacteria</taxon>
        <taxon>Chromatiales</taxon>
        <taxon>Chromatiaceae</taxon>
        <taxon>Thiocapsa</taxon>
    </lineage>
</organism>
<sequence>MTTRRNGKPAFKPRLTEVADISEVKRNMKMTHGALDAV</sequence>
<proteinExistence type="predicted"/>
<name>A0A495V7A2_9GAMM</name>
<evidence type="ECO:0000313" key="2">
    <source>
        <dbReference type="Proteomes" id="UP000274556"/>
    </source>
</evidence>
<accession>A0A495V7A2</accession>